<evidence type="ECO:0000259" key="1">
    <source>
        <dbReference type="PROSITE" id="PS51186"/>
    </source>
</evidence>
<accession>A0A1J5SCN2</accession>
<dbReference type="EMBL" id="MLJW01000105">
    <property type="protein sequence ID" value="OIQ99475.1"/>
    <property type="molecule type" value="Genomic_DNA"/>
</dbReference>
<protein>
    <submittedName>
        <fullName evidence="2">Putative phosphinothricin acetyltransferase YwnH</fullName>
        <ecNumber evidence="2">2.3.1.183</ecNumber>
    </submittedName>
</protein>
<dbReference type="InterPro" id="IPR016181">
    <property type="entry name" value="Acyl_CoA_acyltransferase"/>
</dbReference>
<dbReference type="PANTHER" id="PTHR43617:SF35">
    <property type="entry name" value="[RIBOSOMAL PROTEIN BS18]-ALANINE N-ACETYLTRANSFERASE"/>
    <property type="match status" value="1"/>
</dbReference>
<organism evidence="2">
    <name type="scientific">mine drainage metagenome</name>
    <dbReference type="NCBI Taxonomy" id="410659"/>
    <lineage>
        <taxon>unclassified sequences</taxon>
        <taxon>metagenomes</taxon>
        <taxon>ecological metagenomes</taxon>
    </lineage>
</organism>
<dbReference type="InterPro" id="IPR000182">
    <property type="entry name" value="GNAT_dom"/>
</dbReference>
<keyword evidence="2" id="KW-0808">Transferase</keyword>
<dbReference type="HAMAP" id="MF_02210">
    <property type="entry name" value="RimI"/>
    <property type="match status" value="1"/>
</dbReference>
<dbReference type="GO" id="GO:0102971">
    <property type="term" value="F:phosphinothricin N-acetyltransferase activity"/>
    <property type="evidence" value="ECO:0007669"/>
    <property type="project" value="UniProtKB-EC"/>
</dbReference>
<keyword evidence="2" id="KW-0012">Acyltransferase</keyword>
<dbReference type="AlphaFoldDB" id="A0A1J5SCN2"/>
<name>A0A1J5SCN2_9ZZZZ</name>
<dbReference type="InterPro" id="IPR006464">
    <property type="entry name" value="AcTrfase_RimI/Ard1"/>
</dbReference>
<evidence type="ECO:0000313" key="2">
    <source>
        <dbReference type="EMBL" id="OIQ99475.1"/>
    </source>
</evidence>
<dbReference type="SUPFAM" id="SSF55729">
    <property type="entry name" value="Acyl-CoA N-acyltransferases (Nat)"/>
    <property type="match status" value="1"/>
</dbReference>
<comment type="caution">
    <text evidence="2">The sequence shown here is derived from an EMBL/GenBank/DDBJ whole genome shotgun (WGS) entry which is preliminary data.</text>
</comment>
<dbReference type="CDD" id="cd04301">
    <property type="entry name" value="NAT_SF"/>
    <property type="match status" value="1"/>
</dbReference>
<dbReference type="GO" id="GO:0008999">
    <property type="term" value="F:protein-N-terminal-alanine acetyltransferase activity"/>
    <property type="evidence" value="ECO:0007669"/>
    <property type="project" value="TreeGrafter"/>
</dbReference>
<sequence length="145" mass="16470">MILRDMTGADLDAVLRIEREVHTHPWTPGNFSDALRSKYQCKVFEADGVMLGYAVLMLAVDESELLDIAIDAGHQRQGWGRKLLDEMMVLARHFGMRRMVLEVRASNKAAIALYRKAGFGDIGLRRDYYQAQNGREDAILMGREL</sequence>
<dbReference type="Pfam" id="PF00583">
    <property type="entry name" value="Acetyltransf_1"/>
    <property type="match status" value="1"/>
</dbReference>
<dbReference type="PANTHER" id="PTHR43617">
    <property type="entry name" value="L-AMINO ACID N-ACETYLTRANSFERASE"/>
    <property type="match status" value="1"/>
</dbReference>
<proteinExistence type="inferred from homology"/>
<feature type="domain" description="N-acetyltransferase" evidence="1">
    <location>
        <begin position="1"/>
        <end position="145"/>
    </location>
</feature>
<dbReference type="Gene3D" id="3.40.630.30">
    <property type="match status" value="1"/>
</dbReference>
<dbReference type="NCBIfam" id="TIGR01575">
    <property type="entry name" value="rimI"/>
    <property type="match status" value="1"/>
</dbReference>
<dbReference type="InterPro" id="IPR050276">
    <property type="entry name" value="MshD_Acetyltransferase"/>
</dbReference>
<gene>
    <name evidence="2" type="primary">ywnH_5</name>
    <name evidence="2" type="ORF">GALL_184120</name>
</gene>
<dbReference type="EC" id="2.3.1.183" evidence="2"/>
<dbReference type="PROSITE" id="PS51186">
    <property type="entry name" value="GNAT"/>
    <property type="match status" value="1"/>
</dbReference>
<reference evidence="2" key="1">
    <citation type="submission" date="2016-10" db="EMBL/GenBank/DDBJ databases">
        <title>Sequence of Gallionella enrichment culture.</title>
        <authorList>
            <person name="Poehlein A."/>
            <person name="Muehling M."/>
            <person name="Daniel R."/>
        </authorList>
    </citation>
    <scope>NUCLEOTIDE SEQUENCE</scope>
</reference>
<dbReference type="InterPro" id="IPR043690">
    <property type="entry name" value="RimI"/>
</dbReference>